<proteinExistence type="inferred from homology"/>
<sequence length="317" mass="32859">MTDAAPNTPPPVRFTTALFSGALAGTAVDTLFFPIDTLKTRAQSAQGFFAAGGFRGVYRGLGSAVVGSAPGASLFFTSYELAKEWLPRVAPSLGTQEWAPVLHMLSASSGEVAACLVRVPTEVVKQRTQTGGNGQSGSGGGGSWAVARGVWAREGVRGFYRGFGSTVAREIPFTCLQFPLYERLKLFLASPSGLGRSPTGRVSDLAAPEAALCGSLAGGVAAGLTTPLDVCKTRIMLASSSSSGAGSGARPGIGETLRAIYVHEGARALFSGWVPRVVWISAGGAVFLGVYEGAKKALSRRDEGEGRRAGLARERRD</sequence>
<dbReference type="FunFam" id="1.50.40.10:FF:000018">
    <property type="entry name" value="S-adenosylmethionine mitochondrial carrier protein-like"/>
    <property type="match status" value="1"/>
</dbReference>
<evidence type="ECO:0000256" key="9">
    <source>
        <dbReference type="ARBA" id="ARBA00023136"/>
    </source>
</evidence>
<name>A0AAV5GPR4_9BASI</name>
<accession>A0AAV5GPR4</accession>
<evidence type="ECO:0000256" key="3">
    <source>
        <dbReference type="ARBA" id="ARBA00022448"/>
    </source>
</evidence>
<comment type="caution">
    <text evidence="12">The sequence shown here is derived from an EMBL/GenBank/DDBJ whole genome shotgun (WGS) entry which is preliminary data.</text>
</comment>
<organism evidence="12 13">
    <name type="scientific">Rhodotorula paludigena</name>
    <dbReference type="NCBI Taxonomy" id="86838"/>
    <lineage>
        <taxon>Eukaryota</taxon>
        <taxon>Fungi</taxon>
        <taxon>Dikarya</taxon>
        <taxon>Basidiomycota</taxon>
        <taxon>Pucciniomycotina</taxon>
        <taxon>Microbotryomycetes</taxon>
        <taxon>Sporidiobolales</taxon>
        <taxon>Sporidiobolaceae</taxon>
        <taxon>Rhodotorula</taxon>
    </lineage>
</organism>
<evidence type="ECO:0008006" key="14">
    <source>
        <dbReference type="Google" id="ProtNLM"/>
    </source>
</evidence>
<evidence type="ECO:0000256" key="7">
    <source>
        <dbReference type="ARBA" id="ARBA00022989"/>
    </source>
</evidence>
<dbReference type="InterPro" id="IPR023395">
    <property type="entry name" value="MCP_dom_sf"/>
</dbReference>
<reference evidence="12 13" key="1">
    <citation type="submission" date="2021-12" db="EMBL/GenBank/DDBJ databases">
        <title>High titer production of polyol ester of fatty acids by Rhodotorula paludigena BS15 towards product separation-free biomass refinery.</title>
        <authorList>
            <person name="Mano J."/>
            <person name="Ono H."/>
            <person name="Tanaka T."/>
            <person name="Naito K."/>
            <person name="Sushida H."/>
            <person name="Ike M."/>
            <person name="Tokuyasu K."/>
            <person name="Kitaoka M."/>
        </authorList>
    </citation>
    <scope>NUCLEOTIDE SEQUENCE [LARGE SCALE GENOMIC DNA]</scope>
    <source>
        <strain evidence="12 13">BS15</strain>
    </source>
</reference>
<feature type="repeat" description="Solcar" evidence="10">
    <location>
        <begin position="209"/>
        <end position="297"/>
    </location>
</feature>
<evidence type="ECO:0000256" key="5">
    <source>
        <dbReference type="ARBA" id="ARBA00022737"/>
    </source>
</evidence>
<evidence type="ECO:0000313" key="12">
    <source>
        <dbReference type="EMBL" id="GJN91362.1"/>
    </source>
</evidence>
<feature type="repeat" description="Solcar" evidence="10">
    <location>
        <begin position="12"/>
        <end position="85"/>
    </location>
</feature>
<protein>
    <recommendedName>
        <fullName evidence="14">S-adenosylmethionine transporter</fullName>
    </recommendedName>
</protein>
<comment type="similarity">
    <text evidence="2 11">Belongs to the mitochondrial carrier (TC 2.A.29) family.</text>
</comment>
<evidence type="ECO:0000256" key="4">
    <source>
        <dbReference type="ARBA" id="ARBA00022692"/>
    </source>
</evidence>
<evidence type="ECO:0000256" key="11">
    <source>
        <dbReference type="RuleBase" id="RU000488"/>
    </source>
</evidence>
<dbReference type="Proteomes" id="UP001342314">
    <property type="component" value="Unassembled WGS sequence"/>
</dbReference>
<evidence type="ECO:0000313" key="13">
    <source>
        <dbReference type="Proteomes" id="UP001342314"/>
    </source>
</evidence>
<dbReference type="PANTHER" id="PTHR45667">
    <property type="entry name" value="S-ADENOSYLMETHIONINE MITOCHONDRIAL CARRIER PROTEIN"/>
    <property type="match status" value="1"/>
</dbReference>
<dbReference type="InterPro" id="IPR018108">
    <property type="entry name" value="MCP_transmembrane"/>
</dbReference>
<evidence type="ECO:0000256" key="10">
    <source>
        <dbReference type="PROSITE-ProRule" id="PRU00282"/>
    </source>
</evidence>
<dbReference type="SUPFAM" id="SSF103506">
    <property type="entry name" value="Mitochondrial carrier"/>
    <property type="match status" value="1"/>
</dbReference>
<gene>
    <name evidence="12" type="ORF">Rhopal_004383-T1</name>
</gene>
<keyword evidence="9 10" id="KW-0472">Membrane</keyword>
<keyword evidence="8" id="KW-0496">Mitochondrion</keyword>
<feature type="repeat" description="Solcar" evidence="10">
    <location>
        <begin position="98"/>
        <end position="187"/>
    </location>
</feature>
<keyword evidence="13" id="KW-1185">Reference proteome</keyword>
<keyword evidence="5" id="KW-0677">Repeat</keyword>
<dbReference type="EMBL" id="BQKY01000008">
    <property type="protein sequence ID" value="GJN91362.1"/>
    <property type="molecule type" value="Genomic_DNA"/>
</dbReference>
<evidence type="ECO:0000256" key="6">
    <source>
        <dbReference type="ARBA" id="ARBA00022792"/>
    </source>
</evidence>
<keyword evidence="3 11" id="KW-0813">Transport</keyword>
<keyword evidence="7" id="KW-1133">Transmembrane helix</keyword>
<dbReference type="Pfam" id="PF00153">
    <property type="entry name" value="Mito_carr"/>
    <property type="match status" value="3"/>
</dbReference>
<evidence type="ECO:0000256" key="8">
    <source>
        <dbReference type="ARBA" id="ARBA00023128"/>
    </source>
</evidence>
<evidence type="ECO:0000256" key="2">
    <source>
        <dbReference type="ARBA" id="ARBA00006375"/>
    </source>
</evidence>
<keyword evidence="6" id="KW-0999">Mitochondrion inner membrane</keyword>
<keyword evidence="4 10" id="KW-0812">Transmembrane</keyword>
<dbReference type="Gene3D" id="1.50.40.10">
    <property type="entry name" value="Mitochondrial carrier domain"/>
    <property type="match status" value="1"/>
</dbReference>
<evidence type="ECO:0000256" key="1">
    <source>
        <dbReference type="ARBA" id="ARBA00004448"/>
    </source>
</evidence>
<dbReference type="PROSITE" id="PS50920">
    <property type="entry name" value="SOLCAR"/>
    <property type="match status" value="3"/>
</dbReference>
<comment type="subcellular location">
    <subcellularLocation>
        <location evidence="1">Mitochondrion inner membrane</location>
        <topology evidence="1">Multi-pass membrane protein</topology>
    </subcellularLocation>
</comment>
<dbReference type="AlphaFoldDB" id="A0AAV5GPR4"/>
<dbReference type="GO" id="GO:0005743">
    <property type="term" value="C:mitochondrial inner membrane"/>
    <property type="evidence" value="ECO:0007669"/>
    <property type="project" value="UniProtKB-SubCell"/>
</dbReference>